<dbReference type="Proteomes" id="UP000176740">
    <property type="component" value="Unassembled WGS sequence"/>
</dbReference>
<feature type="compositionally biased region" description="Polar residues" evidence="1">
    <location>
        <begin position="99"/>
        <end position="116"/>
    </location>
</feature>
<accession>A0A1F5GZ47</accession>
<feature type="region of interest" description="Disordered" evidence="1">
    <location>
        <begin position="1"/>
        <end position="132"/>
    </location>
</feature>
<feature type="compositionally biased region" description="Polar residues" evidence="1">
    <location>
        <begin position="46"/>
        <end position="59"/>
    </location>
</feature>
<proteinExistence type="predicted"/>
<evidence type="ECO:0000313" key="4">
    <source>
        <dbReference type="Proteomes" id="UP000176740"/>
    </source>
</evidence>
<organism evidence="3 4">
    <name type="scientific">Candidatus Curtissbacteria bacterium RIFCSPLOWO2_01_FULL_38_11b</name>
    <dbReference type="NCBI Taxonomy" id="1797725"/>
    <lineage>
        <taxon>Bacteria</taxon>
        <taxon>Candidatus Curtissiibacteriota</taxon>
    </lineage>
</organism>
<feature type="compositionally biased region" description="Low complexity" evidence="1">
    <location>
        <begin position="60"/>
        <end position="76"/>
    </location>
</feature>
<feature type="transmembrane region" description="Helical" evidence="2">
    <location>
        <begin position="141"/>
        <end position="163"/>
    </location>
</feature>
<feature type="compositionally biased region" description="Low complexity" evidence="1">
    <location>
        <begin position="17"/>
        <end position="31"/>
    </location>
</feature>
<evidence type="ECO:0000256" key="2">
    <source>
        <dbReference type="SAM" id="Phobius"/>
    </source>
</evidence>
<feature type="compositionally biased region" description="Polar residues" evidence="1">
    <location>
        <begin position="1"/>
        <end position="16"/>
    </location>
</feature>
<gene>
    <name evidence="3" type="ORF">A3A49_00805</name>
</gene>
<dbReference type="AlphaFoldDB" id="A0A1F5GZ47"/>
<keyword evidence="2" id="KW-0812">Transmembrane</keyword>
<keyword evidence="2" id="KW-0472">Membrane</keyword>
<dbReference type="STRING" id="1797725.A3A49_00805"/>
<evidence type="ECO:0000256" key="1">
    <source>
        <dbReference type="SAM" id="MobiDB-lite"/>
    </source>
</evidence>
<feature type="region of interest" description="Disordered" evidence="1">
    <location>
        <begin position="178"/>
        <end position="217"/>
    </location>
</feature>
<evidence type="ECO:0000313" key="3">
    <source>
        <dbReference type="EMBL" id="OGD97057.1"/>
    </source>
</evidence>
<keyword evidence="2" id="KW-1133">Transmembrane helix</keyword>
<reference evidence="3 4" key="1">
    <citation type="journal article" date="2016" name="Nat. Commun.">
        <title>Thousands of microbial genomes shed light on interconnected biogeochemical processes in an aquifer system.</title>
        <authorList>
            <person name="Anantharaman K."/>
            <person name="Brown C.T."/>
            <person name="Hug L.A."/>
            <person name="Sharon I."/>
            <person name="Castelle C.J."/>
            <person name="Probst A.J."/>
            <person name="Thomas B.C."/>
            <person name="Singh A."/>
            <person name="Wilkins M.J."/>
            <person name="Karaoz U."/>
            <person name="Brodie E.L."/>
            <person name="Williams K.H."/>
            <person name="Hubbard S.S."/>
            <person name="Banfield J.F."/>
        </authorList>
    </citation>
    <scope>NUCLEOTIDE SEQUENCE [LARGE SCALE GENOMIC DNA]</scope>
</reference>
<comment type="caution">
    <text evidence="3">The sequence shown here is derived from an EMBL/GenBank/DDBJ whole genome shotgun (WGS) entry which is preliminary data.</text>
</comment>
<name>A0A1F5GZ47_9BACT</name>
<protein>
    <submittedName>
        <fullName evidence="3">Uncharacterized protein</fullName>
    </submittedName>
</protein>
<sequence length="217" mass="22930">MDPTAPNDNKQNPEGSQNVQNNPVQPGQFVVSGEPGETPAELGVNPQPTGIGSQPPFDNSRQPSSQSPSGSIEPQQAGDSQPFGQNIPVENPQFAAAQSPPQTNVQPDPTPFNAQNIHPGPQVPDPQVSSNGGSKMAKFKILAVIIAILLLLAIIAIVIWFFVFNKKSDEEVNVTQPLNQIEEPATPSPETGNGFGDLPQATQEATPPAQEQPIITP</sequence>
<dbReference type="EMBL" id="MFBO01000039">
    <property type="protein sequence ID" value="OGD97057.1"/>
    <property type="molecule type" value="Genomic_DNA"/>
</dbReference>